<dbReference type="GO" id="GO:0032955">
    <property type="term" value="P:regulation of division septum assembly"/>
    <property type="evidence" value="ECO:0007669"/>
    <property type="project" value="InterPro"/>
</dbReference>
<dbReference type="Pfam" id="PF03776">
    <property type="entry name" value="MinE"/>
    <property type="match status" value="1"/>
</dbReference>
<dbReference type="RefSeq" id="WP_013457607.1">
    <property type="nucleotide sequence ID" value="NZ_BJXN01000010.1"/>
</dbReference>
<dbReference type="AlphaFoldDB" id="A0A511RM39"/>
<dbReference type="InterPro" id="IPR005527">
    <property type="entry name" value="MinE"/>
</dbReference>
<accession>A0A511RM39</accession>
<reference evidence="3 4" key="1">
    <citation type="submission" date="2019-07" db="EMBL/GenBank/DDBJ databases">
        <title>Whole genome shotgun sequence of Oceanithermus desulfurans NBRC 100063.</title>
        <authorList>
            <person name="Hosoyama A."/>
            <person name="Uohara A."/>
            <person name="Ohji S."/>
            <person name="Ichikawa N."/>
        </authorList>
    </citation>
    <scope>NUCLEOTIDE SEQUENCE [LARGE SCALE GENOMIC DNA]</scope>
    <source>
        <strain evidence="3 4">NBRC 100063</strain>
    </source>
</reference>
<keyword evidence="3" id="KW-0132">Cell division</keyword>
<dbReference type="Gene3D" id="3.30.1070.10">
    <property type="entry name" value="Cell division topological specificity factor MinE"/>
    <property type="match status" value="1"/>
</dbReference>
<dbReference type="GO" id="GO:0051301">
    <property type="term" value="P:cell division"/>
    <property type="evidence" value="ECO:0007669"/>
    <property type="project" value="UniProtKB-KW"/>
</dbReference>
<dbReference type="NCBIfam" id="TIGR01215">
    <property type="entry name" value="minE"/>
    <property type="match status" value="1"/>
</dbReference>
<sequence length="76" mass="9232">MFWWRRKKSKQKAKERLQLVLAYDRAKLPPGQVEALKRDLLKVLQKYFPTEDREMEIEFEQRGERMVLIADIPVRS</sequence>
<dbReference type="Proteomes" id="UP000321827">
    <property type="component" value="Unassembled WGS sequence"/>
</dbReference>
<evidence type="ECO:0000313" key="4">
    <source>
        <dbReference type="Proteomes" id="UP000321827"/>
    </source>
</evidence>
<dbReference type="OrthoDB" id="32955at2"/>
<evidence type="ECO:0000256" key="1">
    <source>
        <dbReference type="ARBA" id="ARBA00008168"/>
    </source>
</evidence>
<evidence type="ECO:0000313" key="3">
    <source>
        <dbReference type="EMBL" id="GEM90147.1"/>
    </source>
</evidence>
<keyword evidence="3" id="KW-0131">Cell cycle</keyword>
<proteinExistence type="inferred from homology"/>
<gene>
    <name evidence="3" type="ORF">ODE01S_15810</name>
</gene>
<dbReference type="EMBL" id="BJXN01000010">
    <property type="protein sequence ID" value="GEM90147.1"/>
    <property type="molecule type" value="Genomic_DNA"/>
</dbReference>
<organism evidence="3 4">
    <name type="scientific">Oceanithermus desulfurans NBRC 100063</name>
    <dbReference type="NCBI Taxonomy" id="1227550"/>
    <lineage>
        <taxon>Bacteria</taxon>
        <taxon>Thermotogati</taxon>
        <taxon>Deinococcota</taxon>
        <taxon>Deinococci</taxon>
        <taxon>Thermales</taxon>
        <taxon>Thermaceae</taxon>
        <taxon>Oceanithermus</taxon>
    </lineage>
</organism>
<dbReference type="InterPro" id="IPR036707">
    <property type="entry name" value="MinE_sf"/>
</dbReference>
<name>A0A511RM39_9DEIN</name>
<evidence type="ECO:0000256" key="2">
    <source>
        <dbReference type="ARBA" id="ARBA00025265"/>
    </source>
</evidence>
<dbReference type="SUPFAM" id="SSF55229">
    <property type="entry name" value="Cell division protein MinE topological specificity domain"/>
    <property type="match status" value="1"/>
</dbReference>
<comment type="similarity">
    <text evidence="1">Belongs to the MinE family.</text>
</comment>
<comment type="function">
    <text evidence="2">Prevents the cell division inhibition by proteins MinC and MinD at internal division sites while permitting inhibition at polar sites. This ensures cell division at the proper site by restricting the formation of a division septum at the midpoint of the long axis of the cell.</text>
</comment>
<protein>
    <submittedName>
        <fullName evidence="3">Cell division topological specificity factor</fullName>
    </submittedName>
</protein>
<comment type="caution">
    <text evidence="3">The sequence shown here is derived from an EMBL/GenBank/DDBJ whole genome shotgun (WGS) entry which is preliminary data.</text>
</comment>